<organism evidence="3 4">
    <name type="scientific">Phaeodactylibacter xiamenensis</name>
    <dbReference type="NCBI Taxonomy" id="1524460"/>
    <lineage>
        <taxon>Bacteria</taxon>
        <taxon>Pseudomonadati</taxon>
        <taxon>Bacteroidota</taxon>
        <taxon>Saprospiria</taxon>
        <taxon>Saprospirales</taxon>
        <taxon>Haliscomenobacteraceae</taxon>
        <taxon>Phaeodactylibacter</taxon>
    </lineage>
</organism>
<dbReference type="InterPro" id="IPR006680">
    <property type="entry name" value="Amidohydro-rel"/>
</dbReference>
<dbReference type="Proteomes" id="UP000029736">
    <property type="component" value="Unassembled WGS sequence"/>
</dbReference>
<evidence type="ECO:0000259" key="2">
    <source>
        <dbReference type="Pfam" id="PF04909"/>
    </source>
</evidence>
<dbReference type="Pfam" id="PF04909">
    <property type="entry name" value="Amidohydro_2"/>
    <property type="match status" value="1"/>
</dbReference>
<evidence type="ECO:0000313" key="4">
    <source>
        <dbReference type="Proteomes" id="UP000029736"/>
    </source>
</evidence>
<dbReference type="PANTHER" id="PTHR43569">
    <property type="entry name" value="AMIDOHYDROLASE"/>
    <property type="match status" value="1"/>
</dbReference>
<comment type="similarity">
    <text evidence="1">Belongs to the metallo-dependent hydrolases superfamily.</text>
</comment>
<dbReference type="SUPFAM" id="SSF51556">
    <property type="entry name" value="Metallo-dependent hydrolases"/>
    <property type="match status" value="1"/>
</dbReference>
<keyword evidence="4" id="KW-1185">Reference proteome</keyword>
<evidence type="ECO:0000256" key="1">
    <source>
        <dbReference type="ARBA" id="ARBA00038310"/>
    </source>
</evidence>
<comment type="caution">
    <text evidence="3">The sequence shown here is derived from an EMBL/GenBank/DDBJ whole genome shotgun (WGS) entry which is preliminary data.</text>
</comment>
<dbReference type="Gene3D" id="3.20.20.140">
    <property type="entry name" value="Metal-dependent hydrolases"/>
    <property type="match status" value="1"/>
</dbReference>
<name>A0A098S242_9BACT</name>
<proteinExistence type="inferred from homology"/>
<feature type="domain" description="Amidohydrolase-related" evidence="2">
    <location>
        <begin position="3"/>
        <end position="276"/>
    </location>
</feature>
<accession>A0A098S242</accession>
<dbReference type="RefSeq" id="WP_044228152.1">
    <property type="nucleotide sequence ID" value="NZ_JBKAGJ010000004.1"/>
</dbReference>
<dbReference type="OrthoDB" id="5450317at2"/>
<protein>
    <submittedName>
        <fullName evidence="3">Amidohydrolase</fullName>
    </submittedName>
</protein>
<keyword evidence="3" id="KW-0378">Hydrolase</keyword>
<dbReference type="EMBL" id="JPOS01000090">
    <property type="protein sequence ID" value="KGE85237.1"/>
    <property type="molecule type" value="Genomic_DNA"/>
</dbReference>
<gene>
    <name evidence="3" type="ORF">IX84_27295</name>
</gene>
<dbReference type="PANTHER" id="PTHR43569:SF2">
    <property type="entry name" value="AMIDOHYDROLASE-RELATED DOMAIN-CONTAINING PROTEIN"/>
    <property type="match status" value="1"/>
</dbReference>
<dbReference type="AlphaFoldDB" id="A0A098S242"/>
<dbReference type="STRING" id="1524460.IX84_27295"/>
<dbReference type="GO" id="GO:0016787">
    <property type="term" value="F:hydrolase activity"/>
    <property type="evidence" value="ECO:0007669"/>
    <property type="project" value="UniProtKB-KW"/>
</dbReference>
<evidence type="ECO:0000313" key="3">
    <source>
        <dbReference type="EMBL" id="KGE85237.1"/>
    </source>
</evidence>
<dbReference type="InterPro" id="IPR052350">
    <property type="entry name" value="Metallo-dep_Lactonases"/>
</dbReference>
<reference evidence="3 4" key="1">
    <citation type="journal article" date="2014" name="Int. J. Syst. Evol. Microbiol.">
        <title>Phaeodactylibacter xiamenensis gen. nov., sp. nov., a member of the family Saprospiraceae isolated from the marine alga Phaeodactylum tricornutum.</title>
        <authorList>
            <person name="Chen Z.Jr."/>
            <person name="Lei X."/>
            <person name="Lai Q."/>
            <person name="Li Y."/>
            <person name="Zhang B."/>
            <person name="Zhang J."/>
            <person name="Zhang H."/>
            <person name="Yang L."/>
            <person name="Zheng W."/>
            <person name="Tian Y."/>
            <person name="Yu Z."/>
            <person name="Xu H.Jr."/>
            <person name="Zheng T."/>
        </authorList>
    </citation>
    <scope>NUCLEOTIDE SEQUENCE [LARGE SCALE GENOMIC DNA]</scope>
    <source>
        <strain evidence="3 4">KD52</strain>
    </source>
</reference>
<sequence>MRIDAHQHFWEYDPVAYPWISEAMPKLRKDHLPTDLSPLLKEEGIGGCVAVQARQSPEETDFLLHLTQQYAFIKGVVGWIDLQAPDVAQTLGHYQSNPLLKGIRHIVQDEPDDEFLLRPDFLRGVQKLGQQGYTYDILVFERHLPVVLKFLDACPDQPFVLDHLGKPTIEGGPSPLWKDHIRSIAAHPNVYCKLSGLVTEADWNNWQREDFYPFLDIAMEAFGPERLMIGSDWPVCLLAADSYHETVNVVQMYLQQYAPEAQPAILGATATQFYQLN</sequence>
<dbReference type="InterPro" id="IPR032466">
    <property type="entry name" value="Metal_Hydrolase"/>
</dbReference>